<name>A0A1N7NCA9_9FLAO</name>
<accession>A0A1N7NCA9</accession>
<keyword evidence="1" id="KW-1133">Transmembrane helix</keyword>
<evidence type="ECO:0008006" key="4">
    <source>
        <dbReference type="Google" id="ProtNLM"/>
    </source>
</evidence>
<evidence type="ECO:0000313" key="3">
    <source>
        <dbReference type="Proteomes" id="UP000185781"/>
    </source>
</evidence>
<feature type="transmembrane region" description="Helical" evidence="1">
    <location>
        <begin position="71"/>
        <end position="91"/>
    </location>
</feature>
<dbReference type="EMBL" id="FTOV01000004">
    <property type="protein sequence ID" value="SIS95908.1"/>
    <property type="molecule type" value="Genomic_DNA"/>
</dbReference>
<dbReference type="Proteomes" id="UP000185781">
    <property type="component" value="Unassembled WGS sequence"/>
</dbReference>
<dbReference type="AlphaFoldDB" id="A0A1N7NCA9"/>
<sequence length="182" mass="21613">MHQKLLFMNEEKSIVLKPKRKDFEEIYFSGNQGSLFFSSTTRGKTITTIVIAVILLIVFVFRNDFTKEKAGILYFVSFLFLLCAVFLSVSINKVSRWKKQVNNYLNKLENCKIYEIRFDENFFTVNIDGEKETSEWKDFTYFDSNNEFITVEGKYSYMFPRKSMSEKEYSFLKQVLKKNISE</sequence>
<feature type="transmembrane region" description="Helical" evidence="1">
    <location>
        <begin position="46"/>
        <end position="65"/>
    </location>
</feature>
<organism evidence="2 3">
    <name type="scientific">Chryseobacterium gambrini</name>
    <dbReference type="NCBI Taxonomy" id="373672"/>
    <lineage>
        <taxon>Bacteria</taxon>
        <taxon>Pseudomonadati</taxon>
        <taxon>Bacteroidota</taxon>
        <taxon>Flavobacteriia</taxon>
        <taxon>Flavobacteriales</taxon>
        <taxon>Weeksellaceae</taxon>
        <taxon>Chryseobacterium group</taxon>
        <taxon>Chryseobacterium</taxon>
    </lineage>
</organism>
<protein>
    <recommendedName>
        <fullName evidence="4">YcxB-like protein</fullName>
    </recommendedName>
</protein>
<keyword evidence="1" id="KW-0812">Transmembrane</keyword>
<evidence type="ECO:0000256" key="1">
    <source>
        <dbReference type="SAM" id="Phobius"/>
    </source>
</evidence>
<proteinExistence type="predicted"/>
<gene>
    <name evidence="2" type="ORF">SAMN05421785_104155</name>
</gene>
<keyword evidence="1" id="KW-0472">Membrane</keyword>
<reference evidence="2 3" key="1">
    <citation type="submission" date="2017-01" db="EMBL/GenBank/DDBJ databases">
        <authorList>
            <person name="Mah S.A."/>
            <person name="Swanson W.J."/>
            <person name="Moy G.W."/>
            <person name="Vacquier V.D."/>
        </authorList>
    </citation>
    <scope>NUCLEOTIDE SEQUENCE [LARGE SCALE GENOMIC DNA]</scope>
    <source>
        <strain evidence="2 3">DSM 18014</strain>
    </source>
</reference>
<evidence type="ECO:0000313" key="2">
    <source>
        <dbReference type="EMBL" id="SIS95908.1"/>
    </source>
</evidence>
<dbReference type="STRING" id="373672.SAMN05421785_104155"/>